<keyword evidence="3" id="KW-1185">Reference proteome</keyword>
<comment type="caution">
    <text evidence="2">The sequence shown here is derived from an EMBL/GenBank/DDBJ whole genome shotgun (WGS) entry which is preliminary data.</text>
</comment>
<accession>A0AAN9QUJ4</accession>
<dbReference type="Proteomes" id="UP001374584">
    <property type="component" value="Unassembled WGS sequence"/>
</dbReference>
<reference evidence="2 3" key="1">
    <citation type="submission" date="2024-01" db="EMBL/GenBank/DDBJ databases">
        <title>The genomes of 5 underutilized Papilionoideae crops provide insights into root nodulation and disease resistanc.</title>
        <authorList>
            <person name="Jiang F."/>
        </authorList>
    </citation>
    <scope>NUCLEOTIDE SEQUENCE [LARGE SCALE GENOMIC DNA]</scope>
    <source>
        <strain evidence="2">JINMINGXINNONG_FW02</strain>
        <tissue evidence="2">Leaves</tissue>
    </source>
</reference>
<sequence>MIGCDSPVQHTCIVRESKPIRTGQTKRTRERERGSCSRMMLGVKQSREIRILQEKKKTKTCICIENERGLVWLKHERNDVACIICLCCVFCPFSLFLFVWLCSSFEIDLALALAGLEYHFCYAHSLVVLCFRTPKNSQLIPYTNPFVCVREPIRRMCAKSFACYHVWRLKPACSLPTNATVSQLRAWWGPHSHGTIHGACRGAISGTNHGFGVCIIIMIWAKEWGDVEEEKEK</sequence>
<gene>
    <name evidence="2" type="ORF">VNO80_22719</name>
</gene>
<evidence type="ECO:0000256" key="1">
    <source>
        <dbReference type="SAM" id="Phobius"/>
    </source>
</evidence>
<dbReference type="EMBL" id="JAYMYR010000008">
    <property type="protein sequence ID" value="KAK7348169.1"/>
    <property type="molecule type" value="Genomic_DNA"/>
</dbReference>
<organism evidence="2 3">
    <name type="scientific">Phaseolus coccineus</name>
    <name type="common">Scarlet runner bean</name>
    <name type="synonym">Phaseolus multiflorus</name>
    <dbReference type="NCBI Taxonomy" id="3886"/>
    <lineage>
        <taxon>Eukaryota</taxon>
        <taxon>Viridiplantae</taxon>
        <taxon>Streptophyta</taxon>
        <taxon>Embryophyta</taxon>
        <taxon>Tracheophyta</taxon>
        <taxon>Spermatophyta</taxon>
        <taxon>Magnoliopsida</taxon>
        <taxon>eudicotyledons</taxon>
        <taxon>Gunneridae</taxon>
        <taxon>Pentapetalae</taxon>
        <taxon>rosids</taxon>
        <taxon>fabids</taxon>
        <taxon>Fabales</taxon>
        <taxon>Fabaceae</taxon>
        <taxon>Papilionoideae</taxon>
        <taxon>50 kb inversion clade</taxon>
        <taxon>NPAAA clade</taxon>
        <taxon>indigoferoid/millettioid clade</taxon>
        <taxon>Phaseoleae</taxon>
        <taxon>Phaseolus</taxon>
    </lineage>
</organism>
<protein>
    <submittedName>
        <fullName evidence="2">Uncharacterized protein</fullName>
    </submittedName>
</protein>
<keyword evidence="1" id="KW-0472">Membrane</keyword>
<proteinExistence type="predicted"/>
<feature type="transmembrane region" description="Helical" evidence="1">
    <location>
        <begin position="80"/>
        <end position="101"/>
    </location>
</feature>
<dbReference type="AlphaFoldDB" id="A0AAN9QUJ4"/>
<name>A0AAN9QUJ4_PHACN</name>
<keyword evidence="1" id="KW-1133">Transmembrane helix</keyword>
<evidence type="ECO:0000313" key="2">
    <source>
        <dbReference type="EMBL" id="KAK7348169.1"/>
    </source>
</evidence>
<keyword evidence="1" id="KW-0812">Transmembrane</keyword>
<evidence type="ECO:0000313" key="3">
    <source>
        <dbReference type="Proteomes" id="UP001374584"/>
    </source>
</evidence>